<gene>
    <name evidence="1" type="ORF">E2C01_081831</name>
</gene>
<comment type="caution">
    <text evidence="1">The sequence shown here is derived from an EMBL/GenBank/DDBJ whole genome shotgun (WGS) entry which is preliminary data.</text>
</comment>
<sequence length="57" mass="6609">MIYTPRASCRLAWPGARQDEARLPLFAKRELKASLHSLVPLLAIRVRFHVPDDLQQR</sequence>
<accession>A0A5B7IZ62</accession>
<evidence type="ECO:0000313" key="1">
    <source>
        <dbReference type="EMBL" id="MPC86986.1"/>
    </source>
</evidence>
<reference evidence="1 2" key="1">
    <citation type="submission" date="2019-05" db="EMBL/GenBank/DDBJ databases">
        <title>Another draft genome of Portunus trituberculatus and its Hox gene families provides insights of decapod evolution.</title>
        <authorList>
            <person name="Jeong J.-H."/>
            <person name="Song I."/>
            <person name="Kim S."/>
            <person name="Choi T."/>
            <person name="Kim D."/>
            <person name="Ryu S."/>
            <person name="Kim W."/>
        </authorList>
    </citation>
    <scope>NUCLEOTIDE SEQUENCE [LARGE SCALE GENOMIC DNA]</scope>
    <source>
        <tissue evidence="1">Muscle</tissue>
    </source>
</reference>
<proteinExistence type="predicted"/>
<keyword evidence="2" id="KW-1185">Reference proteome</keyword>
<evidence type="ECO:0000313" key="2">
    <source>
        <dbReference type="Proteomes" id="UP000324222"/>
    </source>
</evidence>
<organism evidence="1 2">
    <name type="scientific">Portunus trituberculatus</name>
    <name type="common">Swimming crab</name>
    <name type="synonym">Neptunus trituberculatus</name>
    <dbReference type="NCBI Taxonomy" id="210409"/>
    <lineage>
        <taxon>Eukaryota</taxon>
        <taxon>Metazoa</taxon>
        <taxon>Ecdysozoa</taxon>
        <taxon>Arthropoda</taxon>
        <taxon>Crustacea</taxon>
        <taxon>Multicrustacea</taxon>
        <taxon>Malacostraca</taxon>
        <taxon>Eumalacostraca</taxon>
        <taxon>Eucarida</taxon>
        <taxon>Decapoda</taxon>
        <taxon>Pleocyemata</taxon>
        <taxon>Brachyura</taxon>
        <taxon>Eubrachyura</taxon>
        <taxon>Portunoidea</taxon>
        <taxon>Portunidae</taxon>
        <taxon>Portuninae</taxon>
        <taxon>Portunus</taxon>
    </lineage>
</organism>
<dbReference type="Proteomes" id="UP000324222">
    <property type="component" value="Unassembled WGS sequence"/>
</dbReference>
<dbReference type="AlphaFoldDB" id="A0A5B7IZ62"/>
<protein>
    <submittedName>
        <fullName evidence="1">Uncharacterized protein</fullName>
    </submittedName>
</protein>
<name>A0A5B7IZ62_PORTR</name>
<dbReference type="EMBL" id="VSRR010073176">
    <property type="protein sequence ID" value="MPC86986.1"/>
    <property type="molecule type" value="Genomic_DNA"/>
</dbReference>